<reference evidence="1 2" key="2">
    <citation type="journal article" date="2022" name="Mol. Ecol. Resour.">
        <title>The genomes of chicory, endive, great burdock and yacon provide insights into Asteraceae paleo-polyploidization history and plant inulin production.</title>
        <authorList>
            <person name="Fan W."/>
            <person name="Wang S."/>
            <person name="Wang H."/>
            <person name="Wang A."/>
            <person name="Jiang F."/>
            <person name="Liu H."/>
            <person name="Zhao H."/>
            <person name="Xu D."/>
            <person name="Zhang Y."/>
        </authorList>
    </citation>
    <scope>NUCLEOTIDE SEQUENCE [LARGE SCALE GENOMIC DNA]</scope>
    <source>
        <strain evidence="2">cv. Punajuju</strain>
        <tissue evidence="1">Leaves</tissue>
    </source>
</reference>
<proteinExistence type="predicted"/>
<reference evidence="2" key="1">
    <citation type="journal article" date="2022" name="Mol. Ecol. Resour.">
        <title>The genomes of chicory, endive, great burdock and yacon provide insights into Asteraceae palaeo-polyploidization history and plant inulin production.</title>
        <authorList>
            <person name="Fan W."/>
            <person name="Wang S."/>
            <person name="Wang H."/>
            <person name="Wang A."/>
            <person name="Jiang F."/>
            <person name="Liu H."/>
            <person name="Zhao H."/>
            <person name="Xu D."/>
            <person name="Zhang Y."/>
        </authorList>
    </citation>
    <scope>NUCLEOTIDE SEQUENCE [LARGE SCALE GENOMIC DNA]</scope>
    <source>
        <strain evidence="2">cv. Punajuju</strain>
    </source>
</reference>
<accession>A0ACB9DV22</accession>
<comment type="caution">
    <text evidence="1">The sequence shown here is derived from an EMBL/GenBank/DDBJ whole genome shotgun (WGS) entry which is preliminary data.</text>
</comment>
<gene>
    <name evidence="1" type="ORF">L2E82_20757</name>
</gene>
<dbReference type="Proteomes" id="UP001055811">
    <property type="component" value="Linkage Group LG04"/>
</dbReference>
<evidence type="ECO:0000313" key="1">
    <source>
        <dbReference type="EMBL" id="KAI3750132.1"/>
    </source>
</evidence>
<sequence length="100" mass="11247">MEVVVLWCDCWLMAVVAFRERQRTKNVISAWATRTCIIYPHTSTYLQNHPLPSTYLALGGPRASILTDHVATVANQFLSELHKEAPARSCLVVLIVIKVI</sequence>
<name>A0ACB9DV22_CICIN</name>
<organism evidence="1 2">
    <name type="scientific">Cichorium intybus</name>
    <name type="common">Chicory</name>
    <dbReference type="NCBI Taxonomy" id="13427"/>
    <lineage>
        <taxon>Eukaryota</taxon>
        <taxon>Viridiplantae</taxon>
        <taxon>Streptophyta</taxon>
        <taxon>Embryophyta</taxon>
        <taxon>Tracheophyta</taxon>
        <taxon>Spermatophyta</taxon>
        <taxon>Magnoliopsida</taxon>
        <taxon>eudicotyledons</taxon>
        <taxon>Gunneridae</taxon>
        <taxon>Pentapetalae</taxon>
        <taxon>asterids</taxon>
        <taxon>campanulids</taxon>
        <taxon>Asterales</taxon>
        <taxon>Asteraceae</taxon>
        <taxon>Cichorioideae</taxon>
        <taxon>Cichorieae</taxon>
        <taxon>Cichoriinae</taxon>
        <taxon>Cichorium</taxon>
    </lineage>
</organism>
<protein>
    <submittedName>
        <fullName evidence="1">Uncharacterized protein</fullName>
    </submittedName>
</protein>
<evidence type="ECO:0000313" key="2">
    <source>
        <dbReference type="Proteomes" id="UP001055811"/>
    </source>
</evidence>
<dbReference type="EMBL" id="CM042012">
    <property type="protein sequence ID" value="KAI3750132.1"/>
    <property type="molecule type" value="Genomic_DNA"/>
</dbReference>
<keyword evidence="2" id="KW-1185">Reference proteome</keyword>